<evidence type="ECO:0000256" key="10">
    <source>
        <dbReference type="RuleBase" id="RU363075"/>
    </source>
</evidence>
<feature type="transmembrane region" description="Helical" evidence="10">
    <location>
        <begin position="63"/>
        <end position="83"/>
    </location>
</feature>
<dbReference type="GO" id="GO:0000026">
    <property type="term" value="F:alpha-1,2-mannosyltransferase activity"/>
    <property type="evidence" value="ECO:0007669"/>
    <property type="project" value="TreeGrafter"/>
</dbReference>
<comment type="similarity">
    <text evidence="3 10">Belongs to the glycosyltransferase 22 family.</text>
</comment>
<keyword evidence="4 10" id="KW-0328">Glycosyltransferase</keyword>
<feature type="transmembrane region" description="Helical" evidence="10">
    <location>
        <begin position="363"/>
        <end position="396"/>
    </location>
</feature>
<dbReference type="UniPathway" id="UPA00378"/>
<keyword evidence="5" id="KW-0808">Transferase</keyword>
<dbReference type="Proteomes" id="UP000694428">
    <property type="component" value="Unplaced"/>
</dbReference>
<keyword evidence="7 10" id="KW-0256">Endoplasmic reticulum</keyword>
<reference evidence="11" key="2">
    <citation type="submission" date="2025-09" db="UniProtKB">
        <authorList>
            <consortium name="Ensembl"/>
        </authorList>
    </citation>
    <scope>IDENTIFICATION</scope>
</reference>
<feature type="transmembrane region" description="Helical" evidence="10">
    <location>
        <begin position="297"/>
        <end position="316"/>
    </location>
</feature>
<dbReference type="PANTHER" id="PTHR22760:SF2">
    <property type="entry name" value="ALPHA-1,2-MANNOSYLTRANSFERASE ALG9"/>
    <property type="match status" value="1"/>
</dbReference>
<feature type="transmembrane region" description="Helical" evidence="10">
    <location>
        <begin position="95"/>
        <end position="117"/>
    </location>
</feature>
<keyword evidence="9 10" id="KW-0472">Membrane</keyword>
<feature type="transmembrane region" description="Helical" evidence="10">
    <location>
        <begin position="337"/>
        <end position="357"/>
    </location>
</feature>
<evidence type="ECO:0000256" key="7">
    <source>
        <dbReference type="ARBA" id="ARBA00022824"/>
    </source>
</evidence>
<evidence type="ECO:0000256" key="8">
    <source>
        <dbReference type="ARBA" id="ARBA00022989"/>
    </source>
</evidence>
<accession>A0A8C9FVC9</accession>
<evidence type="ECO:0000256" key="3">
    <source>
        <dbReference type="ARBA" id="ARBA00007063"/>
    </source>
</evidence>
<dbReference type="AlphaFoldDB" id="A0A8C9FVC9"/>
<feature type="transmembrane region" description="Helical" evidence="10">
    <location>
        <begin position="229"/>
        <end position="251"/>
    </location>
</feature>
<evidence type="ECO:0000256" key="1">
    <source>
        <dbReference type="ARBA" id="ARBA00004477"/>
    </source>
</evidence>
<dbReference type="GO" id="GO:0005789">
    <property type="term" value="C:endoplasmic reticulum membrane"/>
    <property type="evidence" value="ECO:0007669"/>
    <property type="project" value="UniProtKB-SubCell"/>
</dbReference>
<keyword evidence="8 10" id="KW-1133">Transmembrane helix</keyword>
<evidence type="ECO:0000313" key="12">
    <source>
        <dbReference type="Proteomes" id="UP000694428"/>
    </source>
</evidence>
<dbReference type="InterPro" id="IPR005599">
    <property type="entry name" value="GPI_mannosylTrfase"/>
</dbReference>
<feature type="transmembrane region" description="Helical" evidence="10">
    <location>
        <begin position="272"/>
        <end position="291"/>
    </location>
</feature>
<feature type="transmembrane region" description="Helical" evidence="10">
    <location>
        <begin position="177"/>
        <end position="200"/>
    </location>
</feature>
<protein>
    <recommendedName>
        <fullName evidence="10">Mannosyltransferase</fullName>
        <ecNumber evidence="10">2.4.1.-</ecNumber>
    </recommendedName>
</protein>
<organism evidence="11 12">
    <name type="scientific">Pavo cristatus</name>
    <name type="common">Indian peafowl</name>
    <name type="synonym">Blue peafowl</name>
    <dbReference type="NCBI Taxonomy" id="9049"/>
    <lineage>
        <taxon>Eukaryota</taxon>
        <taxon>Metazoa</taxon>
        <taxon>Chordata</taxon>
        <taxon>Craniata</taxon>
        <taxon>Vertebrata</taxon>
        <taxon>Euteleostomi</taxon>
        <taxon>Archelosauria</taxon>
        <taxon>Archosauria</taxon>
        <taxon>Dinosauria</taxon>
        <taxon>Saurischia</taxon>
        <taxon>Theropoda</taxon>
        <taxon>Coelurosauria</taxon>
        <taxon>Aves</taxon>
        <taxon>Neognathae</taxon>
        <taxon>Galloanserae</taxon>
        <taxon>Galliformes</taxon>
        <taxon>Phasianidae</taxon>
        <taxon>Phasianinae</taxon>
        <taxon>Pavo</taxon>
    </lineage>
</organism>
<reference evidence="11" key="1">
    <citation type="submission" date="2025-08" db="UniProtKB">
        <authorList>
            <consortium name="Ensembl"/>
        </authorList>
    </citation>
    <scope>IDENTIFICATION</scope>
</reference>
<proteinExistence type="inferred from homology"/>
<evidence type="ECO:0000256" key="6">
    <source>
        <dbReference type="ARBA" id="ARBA00022692"/>
    </source>
</evidence>
<dbReference type="EC" id="2.4.1.-" evidence="10"/>
<evidence type="ECO:0000256" key="9">
    <source>
        <dbReference type="ARBA" id="ARBA00023136"/>
    </source>
</evidence>
<dbReference type="Ensembl" id="ENSPSTT00000022415.1">
    <property type="protein sequence ID" value="ENSPSTP00000021356.1"/>
    <property type="gene ID" value="ENSPSTG00000015512.1"/>
</dbReference>
<keyword evidence="12" id="KW-1185">Reference proteome</keyword>
<comment type="subcellular location">
    <subcellularLocation>
        <location evidence="1 10">Endoplasmic reticulum membrane</location>
        <topology evidence="1 10">Multi-pass membrane protein</topology>
    </subcellularLocation>
</comment>
<evidence type="ECO:0000256" key="4">
    <source>
        <dbReference type="ARBA" id="ARBA00022676"/>
    </source>
</evidence>
<comment type="pathway">
    <text evidence="2">Protein modification; protein glycosylation.</text>
</comment>
<evidence type="ECO:0000256" key="5">
    <source>
        <dbReference type="ARBA" id="ARBA00022679"/>
    </source>
</evidence>
<evidence type="ECO:0000313" key="11">
    <source>
        <dbReference type="Ensembl" id="ENSPSTP00000021356.1"/>
    </source>
</evidence>
<dbReference type="Pfam" id="PF03901">
    <property type="entry name" value="Glyco_transf_22"/>
    <property type="match status" value="1"/>
</dbReference>
<dbReference type="PANTHER" id="PTHR22760">
    <property type="entry name" value="GLYCOSYLTRANSFERASE"/>
    <property type="match status" value="1"/>
</dbReference>
<name>A0A8C9FVC9_PAVCR</name>
<sequence>DGIGGQRKGPDSGQNGTHYLIYGKGFQTWEYSPAYAIRSYVYLWLHALPALFHARVLQTNKVLIFYFLRCFLAFLSCVCELYFYKAVCKKFGLHVSRLMLAFLVLSTGMFCSSAAFLPSSFCMYTTVIAMTGWYMDKTSVAVLAIAAGALVGWPFSAALGLPIAFDMLILKQRWKSFLNWCVVSLILFLVPLVVVDSYYYGKLVVAPLNIVLYNVFTSHGPDLYGTEPWSFYFINGFLNFNVAFILALLVLPLTCLMESLLQKFHVQNLGRPYWLTLAPMYVWIIIFFSQPHKEERFLFPIYPLICLCSAVALSALQKCYHFIFQRYRLEHYTVSSNWLALSTVFLFGLLSLSRSVALFRDNMLAVLGLLAFRVLVNTLGLVELTSYGVCVIIYWVCFPSCMNKNTCMNTCNQEPAGNKQQESFFLQIDISKCHYLVDLDTAAETPREPRYSSNKEEWVTIAYKPFLDASRSSKLLRAFYVPVLSERYTQYANYTILKSRRSKQTRRKMGG</sequence>
<evidence type="ECO:0000256" key="2">
    <source>
        <dbReference type="ARBA" id="ARBA00004922"/>
    </source>
</evidence>
<dbReference type="GO" id="GO:0006487">
    <property type="term" value="P:protein N-linked glycosylation"/>
    <property type="evidence" value="ECO:0007669"/>
    <property type="project" value="TreeGrafter"/>
</dbReference>
<feature type="transmembrane region" description="Helical" evidence="10">
    <location>
        <begin position="140"/>
        <end position="165"/>
    </location>
</feature>
<keyword evidence="6 10" id="KW-0812">Transmembrane</keyword>